<dbReference type="EMBL" id="FUXC01000004">
    <property type="protein sequence ID" value="SJZ68302.1"/>
    <property type="molecule type" value="Genomic_DNA"/>
</dbReference>
<keyword evidence="3" id="KW-1185">Reference proteome</keyword>
<dbReference type="AlphaFoldDB" id="A0A1T4MMR7"/>
<evidence type="ECO:0000256" key="1">
    <source>
        <dbReference type="SAM" id="SignalP"/>
    </source>
</evidence>
<keyword evidence="1" id="KW-0732">Signal</keyword>
<evidence type="ECO:0000313" key="3">
    <source>
        <dbReference type="Proteomes" id="UP000190395"/>
    </source>
</evidence>
<organism evidence="2 3">
    <name type="scientific">Treponema berlinense</name>
    <dbReference type="NCBI Taxonomy" id="225004"/>
    <lineage>
        <taxon>Bacteria</taxon>
        <taxon>Pseudomonadati</taxon>
        <taxon>Spirochaetota</taxon>
        <taxon>Spirochaetia</taxon>
        <taxon>Spirochaetales</taxon>
        <taxon>Treponemataceae</taxon>
        <taxon>Treponema</taxon>
    </lineage>
</organism>
<evidence type="ECO:0000313" key="2">
    <source>
        <dbReference type="EMBL" id="SJZ68302.1"/>
    </source>
</evidence>
<dbReference type="OrthoDB" id="2111300at2"/>
<feature type="chain" id="PRO_5012549533" evidence="1">
    <location>
        <begin position="23"/>
        <end position="526"/>
    </location>
</feature>
<reference evidence="2 3" key="1">
    <citation type="submission" date="2017-02" db="EMBL/GenBank/DDBJ databases">
        <authorList>
            <person name="Peterson S.W."/>
        </authorList>
    </citation>
    <scope>NUCLEOTIDE SEQUENCE [LARGE SCALE GENOMIC DNA]</scope>
    <source>
        <strain evidence="2 3">ATCC BAA-909</strain>
    </source>
</reference>
<name>A0A1T4MMR7_9SPIR</name>
<accession>A0A1T4MMR7</accession>
<sequence length="526" mass="58248">MKKIKFIGLFTAALFTAGFAFADDFDFGDDFGSDFGGDFGDSSASFAGGALEVNGEAQIDFRAYFDDENEYGLPVDEWKTDTTPKGKINLKYSNSAVSAEAKFAFSKDVLENYREDVIDELTLESYLGNFVVQAGKMKVVWGKGDKLHAIDNFNANDYTDFIIPDYIDRRIAEPMIRVLYNVPKDVGPFSSSRFELVWTPTMTADRYAASGRWVPAQVAGLKSELTNKAGTAIVVQGVNAGTANAELASIMASASTDEQKLAAKNKAVNAQSLYTAMLSNSSSLADNLYPDTKQLKYMQAGARFTTTTGSLDWGLSYYVGRDKRASFDNSKIDSFVSTYLSKGSADDDDKFIDYDFLQVFGLEAAKTFGAYNFRAEGAYNLTKDTAGDDPKVHNNSVGWVFGFDRDLPLSELNMNVQFQGKYILNHDKINDLGVLDTESGTFENDNKVVVNISDSWNHGKVKPEVSAVYGFQHYDLIVMPKITWYVSDGLEFCAKGMYMASYKSEKTEFEGWHNNGFVQLGAKYTF</sequence>
<dbReference type="Proteomes" id="UP000190395">
    <property type="component" value="Unassembled WGS sequence"/>
</dbReference>
<protein>
    <submittedName>
        <fullName evidence="2">Uncharacterized protein</fullName>
    </submittedName>
</protein>
<proteinExistence type="predicted"/>
<dbReference type="STRING" id="225004.SAMN02745152_00931"/>
<feature type="signal peptide" evidence="1">
    <location>
        <begin position="1"/>
        <end position="22"/>
    </location>
</feature>
<dbReference type="RefSeq" id="WP_078930680.1">
    <property type="nucleotide sequence ID" value="NZ_FUXC01000004.1"/>
</dbReference>
<gene>
    <name evidence="2" type="ORF">SAMN02745152_00931</name>
</gene>
<dbReference type="GeneID" id="303367185"/>